<feature type="transmembrane region" description="Helical" evidence="9">
    <location>
        <begin position="275"/>
        <end position="292"/>
    </location>
</feature>
<name>A0A7X5J9Q6_9HYPH</name>
<comment type="subcellular location">
    <subcellularLocation>
        <location evidence="1">Cell membrane</location>
        <topology evidence="1">Multi-pass membrane protein</topology>
    </subcellularLocation>
</comment>
<feature type="transmembrane region" description="Helical" evidence="9">
    <location>
        <begin position="163"/>
        <end position="181"/>
    </location>
</feature>
<feature type="domain" description="Cation/H+ exchanger transmembrane" evidence="10">
    <location>
        <begin position="19"/>
        <end position="390"/>
    </location>
</feature>
<dbReference type="InterPro" id="IPR002229">
    <property type="entry name" value="RhesusRHD"/>
</dbReference>
<dbReference type="GO" id="GO:1902600">
    <property type="term" value="P:proton transmembrane transport"/>
    <property type="evidence" value="ECO:0007669"/>
    <property type="project" value="InterPro"/>
</dbReference>
<dbReference type="InterPro" id="IPR006153">
    <property type="entry name" value="Cation/H_exchanger_TM"/>
</dbReference>
<gene>
    <name evidence="11" type="ORF">GWI72_15805</name>
</gene>
<dbReference type="NCBIfam" id="NF003715">
    <property type="entry name" value="PRK05326.1-2"/>
    <property type="match status" value="1"/>
</dbReference>
<dbReference type="PANTHER" id="PTHR32507">
    <property type="entry name" value="NA(+)/H(+) ANTIPORTER 1"/>
    <property type="match status" value="1"/>
</dbReference>
<reference evidence="12" key="1">
    <citation type="submission" date="2020-01" db="EMBL/GenBank/DDBJ databases">
        <authorList>
            <person name="Fang Y."/>
            <person name="Sun R."/>
            <person name="Nie L."/>
            <person name="He J."/>
            <person name="Hao L."/>
            <person name="Wang L."/>
            <person name="Su S."/>
            <person name="Lv E."/>
            <person name="Zhang Z."/>
            <person name="Xie R."/>
            <person name="Liu H."/>
        </authorList>
    </citation>
    <scope>NUCLEOTIDE SEQUENCE [LARGE SCALE GENOMIC DNA]</scope>
    <source>
        <strain evidence="12">XCT-53</strain>
    </source>
</reference>
<evidence type="ECO:0000256" key="6">
    <source>
        <dbReference type="ARBA" id="ARBA00022989"/>
    </source>
</evidence>
<keyword evidence="6 9" id="KW-1133">Transmembrane helix</keyword>
<keyword evidence="5 9" id="KW-0812">Transmembrane</keyword>
<feature type="transmembrane region" description="Helical" evidence="9">
    <location>
        <begin position="193"/>
        <end position="212"/>
    </location>
</feature>
<dbReference type="InterPro" id="IPR038770">
    <property type="entry name" value="Na+/solute_symporter_sf"/>
</dbReference>
<evidence type="ECO:0000256" key="8">
    <source>
        <dbReference type="ARBA" id="ARBA00023136"/>
    </source>
</evidence>
<keyword evidence="8 9" id="KW-0472">Membrane</keyword>
<evidence type="ECO:0000256" key="2">
    <source>
        <dbReference type="ARBA" id="ARBA00022448"/>
    </source>
</evidence>
<feature type="transmembrane region" description="Helical" evidence="9">
    <location>
        <begin position="336"/>
        <end position="357"/>
    </location>
</feature>
<keyword evidence="4" id="KW-1003">Cell membrane</keyword>
<feature type="transmembrane region" description="Helical" evidence="9">
    <location>
        <begin position="298"/>
        <end position="324"/>
    </location>
</feature>
<dbReference type="RefSeq" id="WP_161709310.1">
    <property type="nucleotide sequence ID" value="NZ_JAABLQ010000002.1"/>
</dbReference>
<dbReference type="GO" id="GO:0015297">
    <property type="term" value="F:antiporter activity"/>
    <property type="evidence" value="ECO:0007669"/>
    <property type="project" value="UniProtKB-KW"/>
</dbReference>
<evidence type="ECO:0000313" key="11">
    <source>
        <dbReference type="EMBL" id="NBN79742.1"/>
    </source>
</evidence>
<dbReference type="Gene3D" id="1.20.1530.20">
    <property type="match status" value="1"/>
</dbReference>
<evidence type="ECO:0000256" key="4">
    <source>
        <dbReference type="ARBA" id="ARBA00022475"/>
    </source>
</evidence>
<feature type="transmembrane region" description="Helical" evidence="9">
    <location>
        <begin position="120"/>
        <end position="142"/>
    </location>
</feature>
<keyword evidence="7" id="KW-0406">Ion transport</keyword>
<accession>A0A7X5J9Q6</accession>
<evidence type="ECO:0000256" key="9">
    <source>
        <dbReference type="SAM" id="Phobius"/>
    </source>
</evidence>
<feature type="transmembrane region" description="Helical" evidence="9">
    <location>
        <begin position="59"/>
        <end position="78"/>
    </location>
</feature>
<dbReference type="PRINTS" id="PR00342">
    <property type="entry name" value="RHESUSRHD"/>
</dbReference>
<evidence type="ECO:0000256" key="3">
    <source>
        <dbReference type="ARBA" id="ARBA00022449"/>
    </source>
</evidence>
<evidence type="ECO:0000259" key="10">
    <source>
        <dbReference type="Pfam" id="PF00999"/>
    </source>
</evidence>
<keyword evidence="12" id="KW-1185">Reference proteome</keyword>
<feature type="transmembrane region" description="Helical" evidence="9">
    <location>
        <begin position="369"/>
        <end position="388"/>
    </location>
</feature>
<feature type="transmembrane region" description="Helical" evidence="9">
    <location>
        <begin position="34"/>
        <end position="53"/>
    </location>
</feature>
<evidence type="ECO:0000256" key="1">
    <source>
        <dbReference type="ARBA" id="ARBA00004651"/>
    </source>
</evidence>
<dbReference type="PANTHER" id="PTHR32507:SF7">
    <property type="entry name" value="K(+)_H(+) ANTIPORTER NHAP2"/>
    <property type="match status" value="1"/>
</dbReference>
<evidence type="ECO:0000313" key="12">
    <source>
        <dbReference type="Proteomes" id="UP000586722"/>
    </source>
</evidence>
<feature type="transmembrane region" description="Helical" evidence="9">
    <location>
        <begin position="90"/>
        <end position="114"/>
    </location>
</feature>
<dbReference type="NCBIfam" id="NF003716">
    <property type="entry name" value="PRK05326.1-3"/>
    <property type="match status" value="1"/>
</dbReference>
<feature type="transmembrane region" description="Helical" evidence="9">
    <location>
        <begin position="6"/>
        <end position="27"/>
    </location>
</feature>
<comment type="caution">
    <text evidence="11">The sequence shown here is derived from an EMBL/GenBank/DDBJ whole genome shotgun (WGS) entry which is preliminary data.</text>
</comment>
<sequence length="604" mass="64737">MVDLLFPVTLIGAGLVLVSVMTSALAFRFGAPLLLVFLSVGLLAGEDGLGIHYNDAGSAYFIGSLALAIILFDSGFNTRMRSIRQAAAPALMLATVGVLLTAGLVGVAAHFLFGLPWLEAFLLGAIVGSTDAAAVFFLLRVGGITIRDQVRSLLEVESGSNDPMAIFLTIILVELILSGGSQENAWLEMLKGFGIQMGFGLLFGLFGGYVVLAGAKVIRLEGTLYPISILSFALVLFGLTGMIGGSGFLAVYVAGIVAANNQLQGQVSLRRFLEGLTWMAQIAMFLTLGLLATPSNFLAIAIPAVLLALVLTFVCRPLAVWLCLLPFGYKRNETAFISWVGLRGSVSILLGIIPLAGGMENGQLLFNTAYIVVLVSLMLQGWTIAPMARKLGLIVPARMGPVERLELELPGGGDHELVVYKVAAESPVALGDERLPRWARPSLVVRDGHSMRYQYAGRLQTDDLVYMFVAPQYIRLLDRLFASPVRLTLDDEDFYGKFVIDPHQPMSALAEAYGLSGLVDPAQPPVSIRDHMTERLGGTAEVGDRISCGEVELIVRDLDADGAISEVGLSIEETEKTPNLPLFQSGRELWQLLRARLASKGGQG</sequence>
<dbReference type="GO" id="GO:0005886">
    <property type="term" value="C:plasma membrane"/>
    <property type="evidence" value="ECO:0007669"/>
    <property type="project" value="UniProtKB-SubCell"/>
</dbReference>
<organism evidence="11 12">
    <name type="scientific">Pannonibacter tanglangensis</name>
    <dbReference type="NCBI Taxonomy" id="2750084"/>
    <lineage>
        <taxon>Bacteria</taxon>
        <taxon>Pseudomonadati</taxon>
        <taxon>Pseudomonadota</taxon>
        <taxon>Alphaproteobacteria</taxon>
        <taxon>Hyphomicrobiales</taxon>
        <taxon>Stappiaceae</taxon>
        <taxon>Pannonibacter</taxon>
    </lineage>
</organism>
<keyword evidence="3" id="KW-0050">Antiport</keyword>
<protein>
    <submittedName>
        <fullName evidence="11">Potassium/proton antiporter</fullName>
    </submittedName>
</protein>
<evidence type="ECO:0000256" key="7">
    <source>
        <dbReference type="ARBA" id="ARBA00023065"/>
    </source>
</evidence>
<evidence type="ECO:0000256" key="5">
    <source>
        <dbReference type="ARBA" id="ARBA00022692"/>
    </source>
</evidence>
<keyword evidence="2" id="KW-0813">Transport</keyword>
<dbReference type="Proteomes" id="UP000586722">
    <property type="component" value="Unassembled WGS sequence"/>
</dbReference>
<dbReference type="NCBIfam" id="NF003714">
    <property type="entry name" value="PRK05326.1-1"/>
    <property type="match status" value="1"/>
</dbReference>
<dbReference type="Pfam" id="PF00999">
    <property type="entry name" value="Na_H_Exchanger"/>
    <property type="match status" value="1"/>
</dbReference>
<proteinExistence type="predicted"/>
<dbReference type="EMBL" id="JAABLQ010000002">
    <property type="protein sequence ID" value="NBN79742.1"/>
    <property type="molecule type" value="Genomic_DNA"/>
</dbReference>
<dbReference type="AlphaFoldDB" id="A0A7X5J9Q6"/>